<dbReference type="Gene3D" id="2.60.40.2250">
    <property type="match status" value="1"/>
</dbReference>
<sequence length="310" mass="34772">MVRQEPKEPCGIVDDQFFDRRTMTETAVKIRAGYNIAFQCLQETPMNLLLSVHPSRQQHIIGEHKIRFAPEVPARDFTDMFGNICTRIVAPAGRIDISNDFLIEDSGLPDPAAPGARQLPIAELPDDALIYLLGSRYCDTDKLSNLAWSLFGGITSGWERVQAIVDYTHNQIEFGYQYARNDRTASEGHSERIGVCRDFAHLAVTLCRCMNIPARYCTGYLGDIGVPVDPAPMDFSAWFEVYLEGRWYTFDARHNHPRIGRIVIARGRDAADVAISTSFGTAQLLQFEVITHEVTEQPAAEHQARLSKVA</sequence>
<dbReference type="AlphaFoldDB" id="Q2IXV2"/>
<name>Q2IXV2_RHOP2</name>
<dbReference type="HOGENOM" id="CLU_064253_0_0_5"/>
<dbReference type="Proteomes" id="UP000008809">
    <property type="component" value="Chromosome"/>
</dbReference>
<dbReference type="STRING" id="316058.RPB_2253"/>
<evidence type="ECO:0000259" key="1">
    <source>
        <dbReference type="SMART" id="SM00460"/>
    </source>
</evidence>
<organism evidence="2 3">
    <name type="scientific">Rhodopseudomonas palustris (strain HaA2)</name>
    <dbReference type="NCBI Taxonomy" id="316058"/>
    <lineage>
        <taxon>Bacteria</taxon>
        <taxon>Pseudomonadati</taxon>
        <taxon>Pseudomonadota</taxon>
        <taxon>Alphaproteobacteria</taxon>
        <taxon>Hyphomicrobiales</taxon>
        <taxon>Nitrobacteraceae</taxon>
        <taxon>Rhodopseudomonas</taxon>
    </lineage>
</organism>
<dbReference type="eggNOG" id="COG1305">
    <property type="taxonomic scope" value="Bacteria"/>
</dbReference>
<proteinExistence type="predicted"/>
<gene>
    <name evidence="2" type="ordered locus">RPB_2253</name>
</gene>
<evidence type="ECO:0000313" key="3">
    <source>
        <dbReference type="Proteomes" id="UP000008809"/>
    </source>
</evidence>
<evidence type="ECO:0000313" key="2">
    <source>
        <dbReference type="EMBL" id="ABD06958.1"/>
    </source>
</evidence>
<dbReference type="InterPro" id="IPR038765">
    <property type="entry name" value="Papain-like_cys_pep_sf"/>
</dbReference>
<dbReference type="SUPFAM" id="SSF54001">
    <property type="entry name" value="Cysteine proteinases"/>
    <property type="match status" value="1"/>
</dbReference>
<dbReference type="KEGG" id="rpb:RPB_2253"/>
<dbReference type="SMART" id="SM00460">
    <property type="entry name" value="TGc"/>
    <property type="match status" value="1"/>
</dbReference>
<dbReference type="PANTHER" id="PTHR33490:SF12">
    <property type="entry name" value="BLL5557 PROTEIN"/>
    <property type="match status" value="1"/>
</dbReference>
<feature type="domain" description="Transglutaminase-like" evidence="1">
    <location>
        <begin position="188"/>
        <end position="254"/>
    </location>
</feature>
<dbReference type="Gene3D" id="3.10.620.30">
    <property type="match status" value="1"/>
</dbReference>
<keyword evidence="3" id="KW-1185">Reference proteome</keyword>
<reference evidence="2 3" key="1">
    <citation type="submission" date="2006-01" db="EMBL/GenBank/DDBJ databases">
        <title>Complete sequence of Rhodopseudomonas palustris HaA2.</title>
        <authorList>
            <consortium name="US DOE Joint Genome Institute"/>
            <person name="Copeland A."/>
            <person name="Lucas S."/>
            <person name="Lapidus A."/>
            <person name="Barry K."/>
            <person name="Detter J.C."/>
            <person name="Glavina T."/>
            <person name="Hammon N."/>
            <person name="Israni S."/>
            <person name="Pitluck S."/>
            <person name="Chain P."/>
            <person name="Malfatti S."/>
            <person name="Shin M."/>
            <person name="Vergez L."/>
            <person name="Schmutz J."/>
            <person name="Larimer F."/>
            <person name="Land M."/>
            <person name="Hauser L."/>
            <person name="Pelletier D.A."/>
            <person name="Kyrpides N."/>
            <person name="Anderson I."/>
            <person name="Oda Y."/>
            <person name="Harwood C.S."/>
            <person name="Richardson P."/>
        </authorList>
    </citation>
    <scope>NUCLEOTIDE SEQUENCE [LARGE SCALE GENOMIC DNA]</scope>
    <source>
        <strain evidence="2 3">HaA2</strain>
    </source>
</reference>
<accession>Q2IXV2</accession>
<dbReference type="InterPro" id="IPR002931">
    <property type="entry name" value="Transglutaminase-like"/>
</dbReference>
<dbReference type="EMBL" id="CP000250">
    <property type="protein sequence ID" value="ABD06958.1"/>
    <property type="molecule type" value="Genomic_DNA"/>
</dbReference>
<dbReference type="PANTHER" id="PTHR33490">
    <property type="entry name" value="BLR5614 PROTEIN-RELATED"/>
    <property type="match status" value="1"/>
</dbReference>
<protein>
    <submittedName>
        <fullName evidence="2">Transglutaminase-like</fullName>
    </submittedName>
</protein>
<dbReference type="Pfam" id="PF01841">
    <property type="entry name" value="Transglut_core"/>
    <property type="match status" value="1"/>
</dbReference>